<reference evidence="10" key="1">
    <citation type="submission" date="2023-11" db="EMBL/GenBank/DDBJ databases">
        <authorList>
            <person name="Helweg L.P."/>
            <person name="Kiel A."/>
            <person name="Hitz F."/>
            <person name="Ruckert-Reed C."/>
            <person name="Busche T."/>
            <person name="Kaltschmidt B."/>
            <person name="Kaltschmidt C."/>
        </authorList>
    </citation>
    <scope>NUCLEOTIDE SEQUENCE [LARGE SCALE GENOMIC DNA]</scope>
    <source>
        <strain evidence="10">4.1</strain>
    </source>
</reference>
<evidence type="ECO:0000313" key="9">
    <source>
        <dbReference type="EMBL" id="WPF81056.1"/>
    </source>
</evidence>
<dbReference type="Proteomes" id="UP001304340">
    <property type="component" value="Chromosome"/>
</dbReference>
<dbReference type="InterPro" id="IPR000943">
    <property type="entry name" value="RNA_pol_sigma70"/>
</dbReference>
<keyword evidence="3 5" id="KW-0238">DNA-binding</keyword>
<evidence type="ECO:0000256" key="5">
    <source>
        <dbReference type="RuleBase" id="RU362124"/>
    </source>
</evidence>
<keyword evidence="1 5" id="KW-0805">Transcription regulation</keyword>
<gene>
    <name evidence="9" type="ORF">SANBI_002319</name>
</gene>
<dbReference type="InterPro" id="IPR007627">
    <property type="entry name" value="RNA_pol_sigma70_r2"/>
</dbReference>
<dbReference type="NCBIfam" id="TIGR02937">
    <property type="entry name" value="sigma70-ECF"/>
    <property type="match status" value="1"/>
</dbReference>
<dbReference type="PROSITE" id="PS00715">
    <property type="entry name" value="SIGMA70_1"/>
    <property type="match status" value="1"/>
</dbReference>
<dbReference type="PROSITE" id="PS00716">
    <property type="entry name" value="SIGMA70_2"/>
    <property type="match status" value="1"/>
</dbReference>
<dbReference type="GO" id="GO:0003899">
    <property type="term" value="F:DNA-directed RNA polymerase activity"/>
    <property type="evidence" value="ECO:0007669"/>
    <property type="project" value="InterPro"/>
</dbReference>
<dbReference type="GO" id="GO:0016987">
    <property type="term" value="F:sigma factor activity"/>
    <property type="evidence" value="ECO:0007669"/>
    <property type="project" value="UniProtKB-KW"/>
</dbReference>
<keyword evidence="10" id="KW-1185">Reference proteome</keyword>
<evidence type="ECO:0000256" key="3">
    <source>
        <dbReference type="ARBA" id="ARBA00023125"/>
    </source>
</evidence>
<dbReference type="InterPro" id="IPR007624">
    <property type="entry name" value="RNA_pol_sigma70_r3"/>
</dbReference>
<feature type="domain" description="RNA polymerase sigma-70" evidence="7">
    <location>
        <begin position="154"/>
        <end position="167"/>
    </location>
</feature>
<evidence type="ECO:0000256" key="4">
    <source>
        <dbReference type="ARBA" id="ARBA00023163"/>
    </source>
</evidence>
<dbReference type="Pfam" id="PF04545">
    <property type="entry name" value="Sigma70_r4"/>
    <property type="match status" value="1"/>
</dbReference>
<evidence type="ECO:0000256" key="2">
    <source>
        <dbReference type="ARBA" id="ARBA00023082"/>
    </source>
</evidence>
<dbReference type="Gene3D" id="1.20.140.160">
    <property type="match status" value="1"/>
</dbReference>
<dbReference type="SUPFAM" id="SSF88946">
    <property type="entry name" value="Sigma2 domain of RNA polymerase sigma factors"/>
    <property type="match status" value="1"/>
</dbReference>
<feature type="domain" description="RNA polymerase sigma-70" evidence="8">
    <location>
        <begin position="321"/>
        <end position="347"/>
    </location>
</feature>
<dbReference type="NCBIfam" id="NF005413">
    <property type="entry name" value="PRK06986.1"/>
    <property type="match status" value="1"/>
</dbReference>
<evidence type="ECO:0000256" key="1">
    <source>
        <dbReference type="ARBA" id="ARBA00023015"/>
    </source>
</evidence>
<protein>
    <recommendedName>
        <fullName evidence="5">RNA polymerase sigma factor</fullName>
    </recommendedName>
</protein>
<evidence type="ECO:0000259" key="8">
    <source>
        <dbReference type="PROSITE" id="PS00716"/>
    </source>
</evidence>
<dbReference type="Gene3D" id="1.10.1740.10">
    <property type="match status" value="1"/>
</dbReference>
<dbReference type="PRINTS" id="PR00046">
    <property type="entry name" value="SIGMA70FCT"/>
</dbReference>
<keyword evidence="2 5" id="KW-0731">Sigma factor</keyword>
<dbReference type="InterPro" id="IPR013325">
    <property type="entry name" value="RNA_pol_sigma_r2"/>
</dbReference>
<evidence type="ECO:0000259" key="7">
    <source>
        <dbReference type="PROSITE" id="PS00715"/>
    </source>
</evidence>
<comment type="function">
    <text evidence="5">Sigma factors are initiation factors that promote the attachment of RNA polymerase to specific initiation sites and are then released.</text>
</comment>
<dbReference type="InterPro" id="IPR007630">
    <property type="entry name" value="RNA_pol_sigma70_r4"/>
</dbReference>
<dbReference type="GO" id="GO:0003677">
    <property type="term" value="F:DNA binding"/>
    <property type="evidence" value="ECO:0007669"/>
    <property type="project" value="UniProtKB-KW"/>
</dbReference>
<dbReference type="Pfam" id="PF04539">
    <property type="entry name" value="Sigma70_r3"/>
    <property type="match status" value="1"/>
</dbReference>
<evidence type="ECO:0000256" key="6">
    <source>
        <dbReference type="SAM" id="MobiDB-lite"/>
    </source>
</evidence>
<dbReference type="NCBIfam" id="TIGR02479">
    <property type="entry name" value="FliA_WhiG"/>
    <property type="match status" value="1"/>
</dbReference>
<dbReference type="GO" id="GO:0006352">
    <property type="term" value="P:DNA-templated transcription initiation"/>
    <property type="evidence" value="ECO:0007669"/>
    <property type="project" value="InterPro"/>
</dbReference>
<accession>A0AAF0Z4X7</accession>
<dbReference type="PANTHER" id="PTHR30385">
    <property type="entry name" value="SIGMA FACTOR F FLAGELLAR"/>
    <property type="match status" value="1"/>
</dbReference>
<name>A0AAF0Z4X7_9MICO</name>
<dbReference type="EMBL" id="CP138359">
    <property type="protein sequence ID" value="WPF81056.1"/>
    <property type="molecule type" value="Genomic_DNA"/>
</dbReference>
<dbReference type="PANTHER" id="PTHR30385:SF7">
    <property type="entry name" value="RNA POLYMERASE SIGMA FACTOR FLIA"/>
    <property type="match status" value="1"/>
</dbReference>
<keyword evidence="4 5" id="KW-0804">Transcription</keyword>
<dbReference type="InterPro" id="IPR012845">
    <property type="entry name" value="RNA_pol_sigma_FliA_WhiG"/>
</dbReference>
<dbReference type="SUPFAM" id="SSF88659">
    <property type="entry name" value="Sigma3 and sigma4 domains of RNA polymerase sigma factors"/>
    <property type="match status" value="2"/>
</dbReference>
<sequence length="357" mass="38863">MIEAENLMTAPSPVTLDEHVSPQGATLLAEPTSRDSSTTAVSDAVDTAAQVSVLARAAEPTHDTSSRPARSGMLHERLDRDARRTVVVASSVAVDAATAAASAAAREIAGVWQRYKSCADAMLREQLILHYAPLVTSVASRVGMKLPSTVEHADLVSYGMFGLIDAIEKFELDREIKFETYATSRIRGAILDELRASDWVPRSVRSKARAVDRAHAELEGTLHRAPTDTEIAEHMQIPASELRSIRHLVSTVNLVALDEVFGASEQLEPVGHLDVAQGSRATDPARSFESKETKFLLSQAMDQLGEREKIMLVLYYYEGMTLAEIGKVLGVTESRISQMHTAAMGRLREKLSRSEGA</sequence>
<dbReference type="RefSeq" id="WP_319155154.1">
    <property type="nucleotide sequence ID" value="NZ_CP138359.1"/>
</dbReference>
<dbReference type="KEGG" id="sbil:SANBI_002319"/>
<comment type="similarity">
    <text evidence="5">Belongs to the sigma-70 factor family.</text>
</comment>
<proteinExistence type="inferred from homology"/>
<dbReference type="InterPro" id="IPR013324">
    <property type="entry name" value="RNA_pol_sigma_r3/r4-like"/>
</dbReference>
<dbReference type="Pfam" id="PF04542">
    <property type="entry name" value="Sigma70_r2"/>
    <property type="match status" value="1"/>
</dbReference>
<dbReference type="AlphaFoldDB" id="A0AAF0Z4X7"/>
<dbReference type="InterPro" id="IPR014284">
    <property type="entry name" value="RNA_pol_sigma-70_dom"/>
</dbReference>
<organism evidence="9 10">
    <name type="scientific">Sanguibacter biliveldensis</name>
    <dbReference type="NCBI Taxonomy" id="3030830"/>
    <lineage>
        <taxon>Bacteria</taxon>
        <taxon>Bacillati</taxon>
        <taxon>Actinomycetota</taxon>
        <taxon>Actinomycetes</taxon>
        <taxon>Micrococcales</taxon>
        <taxon>Sanguibacteraceae</taxon>
        <taxon>Sanguibacter</taxon>
    </lineage>
</organism>
<dbReference type="CDD" id="cd06171">
    <property type="entry name" value="Sigma70_r4"/>
    <property type="match status" value="1"/>
</dbReference>
<evidence type="ECO:0000313" key="10">
    <source>
        <dbReference type="Proteomes" id="UP001304340"/>
    </source>
</evidence>
<feature type="region of interest" description="Disordered" evidence="6">
    <location>
        <begin position="56"/>
        <end position="75"/>
    </location>
</feature>